<keyword evidence="2" id="KW-1185">Reference proteome</keyword>
<evidence type="ECO:0000313" key="1">
    <source>
        <dbReference type="EMBL" id="CAG8504052.1"/>
    </source>
</evidence>
<organism evidence="1 2">
    <name type="scientific">Scutellospora calospora</name>
    <dbReference type="NCBI Taxonomy" id="85575"/>
    <lineage>
        <taxon>Eukaryota</taxon>
        <taxon>Fungi</taxon>
        <taxon>Fungi incertae sedis</taxon>
        <taxon>Mucoromycota</taxon>
        <taxon>Glomeromycotina</taxon>
        <taxon>Glomeromycetes</taxon>
        <taxon>Diversisporales</taxon>
        <taxon>Gigasporaceae</taxon>
        <taxon>Scutellospora</taxon>
    </lineage>
</organism>
<reference evidence="1" key="1">
    <citation type="submission" date="2021-06" db="EMBL/GenBank/DDBJ databases">
        <authorList>
            <person name="Kallberg Y."/>
            <person name="Tangrot J."/>
            <person name="Rosling A."/>
        </authorList>
    </citation>
    <scope>NUCLEOTIDE SEQUENCE</scope>
    <source>
        <strain evidence="1">AU212A</strain>
    </source>
</reference>
<comment type="caution">
    <text evidence="1">The sequence shown here is derived from an EMBL/GenBank/DDBJ whole genome shotgun (WGS) entry which is preliminary data.</text>
</comment>
<name>A0ACA9L1V8_9GLOM</name>
<evidence type="ECO:0000313" key="2">
    <source>
        <dbReference type="Proteomes" id="UP000789860"/>
    </source>
</evidence>
<dbReference type="EMBL" id="CAJVPM010003642">
    <property type="protein sequence ID" value="CAG8504052.1"/>
    <property type="molecule type" value="Genomic_DNA"/>
</dbReference>
<sequence length="190" mass="22408">MVYLLNTILYQKEMCEFYTEGNFTLAKGRYIEVQKFKVTSIQHPPLEDPDDTRKELGHFDFLEISYSLDDERNNIIPPKFLDTQESLEIQVTKTLLQQSHLCPFTLSMTSIYGDYDHTLRLYPIPDVLILADIYKDYSIDIPTSGSTYNLENSEIKNCYCFNQSGFSSNEYKWIVYWPWSRKSELCEEIK</sequence>
<proteinExistence type="predicted"/>
<gene>
    <name evidence="1" type="ORF">SCALOS_LOCUS3372</name>
</gene>
<accession>A0ACA9L1V8</accession>
<dbReference type="Proteomes" id="UP000789860">
    <property type="component" value="Unassembled WGS sequence"/>
</dbReference>
<protein>
    <submittedName>
        <fullName evidence="1">4930_t:CDS:1</fullName>
    </submittedName>
</protein>